<dbReference type="AlphaFoldDB" id="A0AAD4JIU5"/>
<dbReference type="SMART" id="SM01162">
    <property type="entry name" value="DUF1771"/>
    <property type="match status" value="1"/>
</dbReference>
<proteinExistence type="predicted"/>
<feature type="region of interest" description="Disordered" evidence="1">
    <location>
        <begin position="1"/>
        <end position="55"/>
    </location>
</feature>
<protein>
    <recommendedName>
        <fullName evidence="2">Smr domain-containing protein</fullName>
    </recommendedName>
</protein>
<feature type="compositionally biased region" description="Polar residues" evidence="1">
    <location>
        <begin position="45"/>
        <end position="55"/>
    </location>
</feature>
<gene>
    <name evidence="3" type="ORF">C2S53_009844</name>
</gene>
<dbReference type="PANTHER" id="PTHR47812">
    <property type="entry name" value="SMR (SMALL MUTS RELATED) DOMAIN-CONTAINING PROTEIN"/>
    <property type="match status" value="1"/>
</dbReference>
<dbReference type="Gene3D" id="3.30.1370.110">
    <property type="match status" value="1"/>
</dbReference>
<organism evidence="3 4">
    <name type="scientific">Perilla frutescens var. hirtella</name>
    <name type="common">Perilla citriodora</name>
    <name type="synonym">Perilla setoyensis</name>
    <dbReference type="NCBI Taxonomy" id="608512"/>
    <lineage>
        <taxon>Eukaryota</taxon>
        <taxon>Viridiplantae</taxon>
        <taxon>Streptophyta</taxon>
        <taxon>Embryophyta</taxon>
        <taxon>Tracheophyta</taxon>
        <taxon>Spermatophyta</taxon>
        <taxon>Magnoliopsida</taxon>
        <taxon>eudicotyledons</taxon>
        <taxon>Gunneridae</taxon>
        <taxon>Pentapetalae</taxon>
        <taxon>asterids</taxon>
        <taxon>lamiids</taxon>
        <taxon>Lamiales</taxon>
        <taxon>Lamiaceae</taxon>
        <taxon>Nepetoideae</taxon>
        <taxon>Elsholtzieae</taxon>
        <taxon>Perilla</taxon>
    </lineage>
</organism>
<accession>A0AAD4JIU5</accession>
<dbReference type="Pfam" id="PF08590">
    <property type="entry name" value="DUF1771"/>
    <property type="match status" value="1"/>
</dbReference>
<evidence type="ECO:0000313" key="4">
    <source>
        <dbReference type="Proteomes" id="UP001190926"/>
    </source>
</evidence>
<dbReference type="PROSITE" id="PS50828">
    <property type="entry name" value="SMR"/>
    <property type="match status" value="1"/>
</dbReference>
<dbReference type="EMBL" id="SDAM02000055">
    <property type="protein sequence ID" value="KAH6833835.1"/>
    <property type="molecule type" value="Genomic_DNA"/>
</dbReference>
<name>A0AAD4JIU5_PERFH</name>
<evidence type="ECO:0000259" key="2">
    <source>
        <dbReference type="PROSITE" id="PS50828"/>
    </source>
</evidence>
<reference evidence="3 4" key="1">
    <citation type="journal article" date="2021" name="Nat. Commun.">
        <title>Incipient diploidization of the medicinal plant Perilla within 10,000 years.</title>
        <authorList>
            <person name="Zhang Y."/>
            <person name="Shen Q."/>
            <person name="Leng L."/>
            <person name="Zhang D."/>
            <person name="Chen S."/>
            <person name="Shi Y."/>
            <person name="Ning Z."/>
            <person name="Chen S."/>
        </authorList>
    </citation>
    <scope>NUCLEOTIDE SEQUENCE [LARGE SCALE GENOMIC DNA]</scope>
    <source>
        <strain evidence="4">cv. PC099</strain>
    </source>
</reference>
<sequence>MSASSSRGAKPESISGWTAFDLKQRRKQQGLEASNRDSDPYPSLSPLTQPQTFFNKNGDKPFSSLLAPSINFPSLKDKNLPTQLPPTTTSSLQDATLTVDTLKDLQPWADESLIQDVLASVNNNVHQALSLLEDMLISEDHLHKNKKPVTPDISFSEKERMINFINGNRELSMSQESSLRLLDTIKSLPIESEPQWGEDDAYLVFRKDAIRMIRSASRHSKSANDAYIRGDHAAARHFSFKAQQEWAAAERLNAKAAKEILNVRNCRNDLWTLDLHGLHAAEAVEALLERLKTVESLVSPSSLAAQQGILKESGVPVDGAVQSTGQLDIEKFGRQHPTSRQRMTLLQVITGKGNHSRGFAALPSAIRNFLSENGYHFDETRPGVIMVRPKFRLQ</sequence>
<dbReference type="InterPro" id="IPR036063">
    <property type="entry name" value="Smr_dom_sf"/>
</dbReference>
<evidence type="ECO:0000313" key="3">
    <source>
        <dbReference type="EMBL" id="KAH6833835.1"/>
    </source>
</evidence>
<evidence type="ECO:0000256" key="1">
    <source>
        <dbReference type="SAM" id="MobiDB-lite"/>
    </source>
</evidence>
<comment type="caution">
    <text evidence="3">The sequence shown here is derived from an EMBL/GenBank/DDBJ whole genome shotgun (WGS) entry which is preliminary data.</text>
</comment>
<dbReference type="PANTHER" id="PTHR47812:SF2">
    <property type="entry name" value="SMR (SMALL MUTS RELATED) DOMAIN-CONTAINING PROTEIN"/>
    <property type="match status" value="1"/>
</dbReference>
<dbReference type="InterPro" id="IPR002625">
    <property type="entry name" value="Smr_dom"/>
</dbReference>
<dbReference type="SUPFAM" id="SSF160443">
    <property type="entry name" value="SMR domain-like"/>
    <property type="match status" value="1"/>
</dbReference>
<dbReference type="Proteomes" id="UP001190926">
    <property type="component" value="Unassembled WGS sequence"/>
</dbReference>
<dbReference type="SMART" id="SM00463">
    <property type="entry name" value="SMR"/>
    <property type="match status" value="1"/>
</dbReference>
<dbReference type="InterPro" id="IPR013899">
    <property type="entry name" value="DUF1771"/>
</dbReference>
<keyword evidence="4" id="KW-1185">Reference proteome</keyword>
<feature type="domain" description="Smr" evidence="2">
    <location>
        <begin position="273"/>
        <end position="390"/>
    </location>
</feature>